<dbReference type="GO" id="GO:0043531">
    <property type="term" value="F:ADP binding"/>
    <property type="evidence" value="ECO:0007669"/>
    <property type="project" value="InterPro"/>
</dbReference>
<feature type="compositionally biased region" description="Low complexity" evidence="10">
    <location>
        <begin position="1986"/>
        <end position="1997"/>
    </location>
</feature>
<organism evidence="11 12">
    <name type="scientific">Pristionchus pacificus</name>
    <name type="common">Parasitic nematode worm</name>
    <dbReference type="NCBI Taxonomy" id="54126"/>
    <lineage>
        <taxon>Eukaryota</taxon>
        <taxon>Metazoa</taxon>
        <taxon>Ecdysozoa</taxon>
        <taxon>Nematoda</taxon>
        <taxon>Chromadorea</taxon>
        <taxon>Rhabditida</taxon>
        <taxon>Rhabditina</taxon>
        <taxon>Diplogasteromorpha</taxon>
        <taxon>Diplogasteroidea</taxon>
        <taxon>Neodiplogasteridae</taxon>
        <taxon>Pristionchus</taxon>
    </lineage>
</organism>
<dbReference type="GO" id="GO:0000812">
    <property type="term" value="C:Swr1 complex"/>
    <property type="evidence" value="ECO:0000318"/>
    <property type="project" value="GO_Central"/>
</dbReference>
<dbReference type="PANTHER" id="PTHR45685:SF1">
    <property type="entry name" value="HELICASE SRCAP"/>
    <property type="match status" value="1"/>
</dbReference>
<evidence type="ECO:0000256" key="2">
    <source>
        <dbReference type="ARBA" id="ARBA00009220"/>
    </source>
</evidence>
<feature type="region of interest" description="Disordered" evidence="10">
    <location>
        <begin position="1"/>
        <end position="20"/>
    </location>
</feature>
<feature type="compositionally biased region" description="Basic and acidic residues" evidence="10">
    <location>
        <begin position="1580"/>
        <end position="1589"/>
    </location>
</feature>
<dbReference type="CDD" id="cd18793">
    <property type="entry name" value="SF2_C_SNF"/>
    <property type="match status" value="1"/>
</dbReference>
<dbReference type="InterPro" id="IPR049730">
    <property type="entry name" value="SNF2/RAD54-like_C"/>
</dbReference>
<feature type="region of interest" description="Disordered" evidence="10">
    <location>
        <begin position="1960"/>
        <end position="2032"/>
    </location>
</feature>
<comment type="similarity">
    <text evidence="2">Belongs to the SNF2/RAD54 helicase family. SWR1 subfamily.</text>
</comment>
<dbReference type="InterPro" id="IPR054317">
    <property type="entry name" value="WHD_CED4"/>
</dbReference>
<dbReference type="Gene3D" id="1.10.533.10">
    <property type="entry name" value="Death Domain, Fas"/>
    <property type="match status" value="1"/>
</dbReference>
<feature type="region of interest" description="Disordered" evidence="10">
    <location>
        <begin position="94"/>
        <end position="131"/>
    </location>
</feature>
<feature type="region of interest" description="Disordered" evidence="10">
    <location>
        <begin position="1580"/>
        <end position="1787"/>
    </location>
</feature>
<keyword evidence="3" id="KW-0547">Nucleotide-binding</keyword>
<dbReference type="GO" id="GO:0016887">
    <property type="term" value="F:ATP hydrolysis activity"/>
    <property type="evidence" value="ECO:0000318"/>
    <property type="project" value="GO_Central"/>
</dbReference>
<dbReference type="PROSITE" id="PS51204">
    <property type="entry name" value="HSA"/>
    <property type="match status" value="1"/>
</dbReference>
<dbReference type="SMART" id="SM00487">
    <property type="entry name" value="DEXDc"/>
    <property type="match status" value="1"/>
</dbReference>
<feature type="compositionally biased region" description="Low complexity" evidence="10">
    <location>
        <begin position="1710"/>
        <end position="1727"/>
    </location>
</feature>
<dbReference type="InterPro" id="IPR000330">
    <property type="entry name" value="SNF2_N"/>
</dbReference>
<feature type="compositionally biased region" description="Gly residues" evidence="10">
    <location>
        <begin position="2532"/>
        <end position="2541"/>
    </location>
</feature>
<dbReference type="Gene3D" id="1.20.120.850">
    <property type="entry name" value="SWI2/SNF2 ATPases, N-terminal domain"/>
    <property type="match status" value="1"/>
</dbReference>
<protein>
    <submittedName>
        <fullName evidence="11">Ssl-1</fullName>
    </submittedName>
</protein>
<feature type="region of interest" description="Disordered" evidence="10">
    <location>
        <begin position="2516"/>
        <end position="2547"/>
    </location>
</feature>
<dbReference type="InterPro" id="IPR036388">
    <property type="entry name" value="WH-like_DNA-bd_sf"/>
</dbReference>
<dbReference type="Gene3D" id="3.40.50.300">
    <property type="entry name" value="P-loop containing nucleotide triphosphate hydrolases"/>
    <property type="match status" value="2"/>
</dbReference>
<dbReference type="CDD" id="cd18003">
    <property type="entry name" value="DEXQc_SRCAP"/>
    <property type="match status" value="1"/>
</dbReference>
<dbReference type="InterPro" id="IPR027417">
    <property type="entry name" value="P-loop_NTPase"/>
</dbReference>
<evidence type="ECO:0000256" key="10">
    <source>
        <dbReference type="SAM" id="MobiDB-lite"/>
    </source>
</evidence>
<dbReference type="SUPFAM" id="SSF52540">
    <property type="entry name" value="P-loop containing nucleoside triphosphate hydrolases"/>
    <property type="match status" value="3"/>
</dbReference>
<feature type="compositionally biased region" description="Acidic residues" evidence="10">
    <location>
        <begin position="323"/>
        <end position="340"/>
    </location>
</feature>
<feature type="compositionally biased region" description="Basic residues" evidence="10">
    <location>
        <begin position="1"/>
        <end position="15"/>
    </location>
</feature>
<feature type="compositionally biased region" description="Polar residues" evidence="10">
    <location>
        <begin position="1738"/>
        <end position="1749"/>
    </location>
</feature>
<keyword evidence="12" id="KW-1185">Reference proteome</keyword>
<evidence type="ECO:0000256" key="9">
    <source>
        <dbReference type="ARBA" id="ARBA00023242"/>
    </source>
</evidence>
<evidence type="ECO:0000256" key="8">
    <source>
        <dbReference type="ARBA" id="ARBA00023125"/>
    </source>
</evidence>
<evidence type="ECO:0000256" key="3">
    <source>
        <dbReference type="ARBA" id="ARBA00022741"/>
    </source>
</evidence>
<feature type="compositionally biased region" description="Gly residues" evidence="10">
    <location>
        <begin position="2429"/>
        <end position="2439"/>
    </location>
</feature>
<dbReference type="GO" id="GO:0005524">
    <property type="term" value="F:ATP binding"/>
    <property type="evidence" value="ECO:0007669"/>
    <property type="project" value="UniProtKB-KW"/>
</dbReference>
<feature type="compositionally biased region" description="Gly residues" evidence="10">
    <location>
        <begin position="2384"/>
        <end position="2416"/>
    </location>
</feature>
<feature type="region of interest" description="Disordered" evidence="10">
    <location>
        <begin position="1012"/>
        <end position="1101"/>
    </location>
</feature>
<dbReference type="PROSITE" id="PS51194">
    <property type="entry name" value="HELICASE_CTER"/>
    <property type="match status" value="1"/>
</dbReference>
<dbReference type="Pfam" id="PF00931">
    <property type="entry name" value="NB-ARC"/>
    <property type="match status" value="1"/>
</dbReference>
<keyword evidence="7" id="KW-0156">Chromatin regulator</keyword>
<reference evidence="12" key="1">
    <citation type="journal article" date="2008" name="Nat. Genet.">
        <title>The Pristionchus pacificus genome provides a unique perspective on nematode lifestyle and parasitism.</title>
        <authorList>
            <person name="Dieterich C."/>
            <person name="Clifton S.W."/>
            <person name="Schuster L.N."/>
            <person name="Chinwalla A."/>
            <person name="Delehaunty K."/>
            <person name="Dinkelacker I."/>
            <person name="Fulton L."/>
            <person name="Fulton R."/>
            <person name="Godfrey J."/>
            <person name="Minx P."/>
            <person name="Mitreva M."/>
            <person name="Roeseler W."/>
            <person name="Tian H."/>
            <person name="Witte H."/>
            <person name="Yang S.P."/>
            <person name="Wilson R.K."/>
            <person name="Sommer R.J."/>
        </authorList>
    </citation>
    <scope>NUCLEOTIDE SEQUENCE [LARGE SCALE GENOMIC DNA]</scope>
    <source>
        <strain evidence="12">PS312</strain>
    </source>
</reference>
<dbReference type="InterPro" id="IPR011029">
    <property type="entry name" value="DEATH-like_dom_sf"/>
</dbReference>
<dbReference type="GO" id="GO:0006338">
    <property type="term" value="P:chromatin remodeling"/>
    <property type="evidence" value="ECO:0000318"/>
    <property type="project" value="GO_Central"/>
</dbReference>
<dbReference type="Pfam" id="PF22094">
    <property type="entry name" value="WHD_CED4"/>
    <property type="match status" value="1"/>
</dbReference>
<feature type="compositionally biased region" description="Gly residues" evidence="10">
    <location>
        <begin position="2353"/>
        <end position="2375"/>
    </location>
</feature>
<dbReference type="PROSITE" id="PS51192">
    <property type="entry name" value="HELICASE_ATP_BIND_1"/>
    <property type="match status" value="1"/>
</dbReference>
<keyword evidence="8" id="KW-0238">DNA-binding</keyword>
<feature type="compositionally biased region" description="Polar residues" evidence="10">
    <location>
        <begin position="1626"/>
        <end position="1641"/>
    </location>
</feature>
<dbReference type="InterPro" id="IPR014001">
    <property type="entry name" value="Helicase_ATP-bd"/>
</dbReference>
<dbReference type="GO" id="GO:0003677">
    <property type="term" value="F:DNA binding"/>
    <property type="evidence" value="ECO:0007669"/>
    <property type="project" value="UniProtKB-KW"/>
</dbReference>
<feature type="compositionally biased region" description="Low complexity" evidence="10">
    <location>
        <begin position="1660"/>
        <end position="1697"/>
    </location>
</feature>
<feature type="compositionally biased region" description="Polar residues" evidence="10">
    <location>
        <begin position="1079"/>
        <end position="1093"/>
    </location>
</feature>
<dbReference type="Pfam" id="PF00271">
    <property type="entry name" value="Helicase_C"/>
    <property type="match status" value="1"/>
</dbReference>
<feature type="compositionally biased region" description="Polar residues" evidence="10">
    <location>
        <begin position="1766"/>
        <end position="1778"/>
    </location>
</feature>
<dbReference type="FunFam" id="3.40.50.10810:FF:000005">
    <property type="entry name" value="Photoperiod-independent early flowering 1"/>
    <property type="match status" value="1"/>
</dbReference>
<dbReference type="Pfam" id="PF00176">
    <property type="entry name" value="SNF2-rel_dom"/>
    <property type="match status" value="1"/>
</dbReference>
<feature type="region of interest" description="Disordered" evidence="10">
    <location>
        <begin position="312"/>
        <end position="340"/>
    </location>
</feature>
<evidence type="ECO:0000313" key="12">
    <source>
        <dbReference type="Proteomes" id="UP000005239"/>
    </source>
</evidence>
<dbReference type="PANTHER" id="PTHR45685">
    <property type="entry name" value="HELICASE SRCAP-RELATED"/>
    <property type="match status" value="1"/>
</dbReference>
<dbReference type="InterPro" id="IPR014012">
    <property type="entry name" value="HSA_dom"/>
</dbReference>
<dbReference type="Proteomes" id="UP000005239">
    <property type="component" value="Unassembled WGS sequence"/>
</dbReference>
<proteinExistence type="inferred from homology"/>
<dbReference type="Pfam" id="PF07529">
    <property type="entry name" value="HSA"/>
    <property type="match status" value="1"/>
</dbReference>
<feature type="region of interest" description="Disordered" evidence="10">
    <location>
        <begin position="387"/>
        <end position="514"/>
    </location>
</feature>
<feature type="compositionally biased region" description="Basic and acidic residues" evidence="10">
    <location>
        <begin position="463"/>
        <end position="486"/>
    </location>
</feature>
<evidence type="ECO:0000256" key="7">
    <source>
        <dbReference type="ARBA" id="ARBA00022853"/>
    </source>
</evidence>
<dbReference type="Gene3D" id="3.40.50.10810">
    <property type="entry name" value="Tandem AAA-ATPase domain"/>
    <property type="match status" value="1"/>
</dbReference>
<accession>A0A2A6BQB8</accession>
<dbReference type="GO" id="GO:0004386">
    <property type="term" value="F:helicase activity"/>
    <property type="evidence" value="ECO:0007669"/>
    <property type="project" value="UniProtKB-KW"/>
</dbReference>
<dbReference type="InterPro" id="IPR038718">
    <property type="entry name" value="SNF2-like_sf"/>
</dbReference>
<dbReference type="InterPro" id="IPR001650">
    <property type="entry name" value="Helicase_C-like"/>
</dbReference>
<gene>
    <name evidence="11" type="primary">WBGene00092106</name>
</gene>
<dbReference type="SMART" id="SM00573">
    <property type="entry name" value="HSA"/>
    <property type="match status" value="1"/>
</dbReference>
<dbReference type="SUPFAM" id="SSF47986">
    <property type="entry name" value="DEATH domain"/>
    <property type="match status" value="1"/>
</dbReference>
<feature type="compositionally biased region" description="Gly residues" evidence="10">
    <location>
        <begin position="2291"/>
        <end position="2306"/>
    </location>
</feature>
<dbReference type="GO" id="GO:0042393">
    <property type="term" value="F:histone binding"/>
    <property type="evidence" value="ECO:0000318"/>
    <property type="project" value="GO_Central"/>
</dbReference>
<dbReference type="EnsemblMetazoa" id="PPA02552.1">
    <property type="protein sequence ID" value="PPA02552.1"/>
    <property type="gene ID" value="WBGene00092106"/>
</dbReference>
<evidence type="ECO:0000256" key="5">
    <source>
        <dbReference type="ARBA" id="ARBA00022806"/>
    </source>
</evidence>
<evidence type="ECO:0000256" key="4">
    <source>
        <dbReference type="ARBA" id="ARBA00022801"/>
    </source>
</evidence>
<sequence>MSDKYSKRHSSRLRQRATQQPVNVEEEDVLATHLLAAALAQIRQRRDHISHDMIRDVNLAEETAKQKMEKIDTSVSRLENNSVGALESLLKDPQYGFPTKSKPASPSKLKVAAPTEVKEEETTTDQPCFSGSAENVLTVNTSASQPNGPDTVEKAAKHEAHTMARIAELRRAGMWSSSRLPLCVEPPRNKTHWDYVLEEVKWMANDFRQERIWKRVSARKLSTTIARQAREKQAEIEKAEIRVVKDHRRSCAMIARMVKDFWLNVDKVVDHRKQVIIESKKRKALDQHLQFIVGEADKLSQVVAEGIVAETSSKTPSLQGKDDDQDDKDFSSDESDYDDETTIAKAEKQLNNVDVKGEVDALGKEADMEFDDLLDSLPPEYLASLGITVPSTSKKSAADANQEEEEEEEEDSEDSEDDEDSEDEPHNRPSSSKSVEEKETKEEESDEEPRAKRKKIVEEEDDGNGKNDDFESRDEKMRTSREKSKEEGEEEDVKMEDDDGEKEDAREAESQEKVKLDNVDFAKLKSDNSDERQQELTHIAEEALKFQPKGYTLETTQVKTGVPHMLRGTLREYQMVGLDWLVTLYDKNLNGILADEMGLGKTIQTVALLAHLACSERIWGPHLIVVPTSVILNWEMEFKKWCPALKILTYFGSVKERAEKRKGWMKDDSFHVCITSYKVITTDIRSFKMRSWQYLILDEAQNIKNWKSQRWQTLLNVRARRRLLLTGTPLQNSLMELWSLLHFLMPAIFASHDDFKDWFSNPLTGMMEGSVEFNKGLLDRLHKVLRPFILRRMKAEVEKQLPSKTEHVVKCPLSKRQRYLYDDFMSQRATRENLKSGNMMSVLNIVMQLRKCCNHPNLFTPREEQTPLVVPSIATVFPACVFDIVSDDPLQDCVKEIPQSLNLANRKAAWRTSIPKTRPHVEELLTMEPALHIPKKVPGFHFVRPMPEKSISQVSQSSRAPEMFLVVEEGNDIGGLLKERVQVTVDGDKVMVNTDGKLGAERIRVCQAVPGGSFADVDGDSNGRRTSWKGSGGLAPPPSLAIRESGATPSVSTTSIDSKRSSTSVYSHRRPVAAAHSPIRSTTVLHSQPTNRVVMNGEEKKGRNFNELMQEGALSPIPNFPIPLSPPLKRRKTERPLVTGPYQELVSRERLSILEEERRNRLEKAVMRFDEEEEPMYSWQLMSVLWRETRTTRRKGNQWRPSFWKGEWEELGEKVREECEEMTKKFVIYVDGALTESPSVLVSTSGRTSYARDTTSQIKLRASRLLSDCDPLVNSNLVAHRMQLPEVRLIEYDCGKLQILAKLLRELYIYKHRCLIFTQMSRMLDVLQAFLSHHGYQYFRLDGTTGIEQRQAMMERFNADSRVFCFILSTRSGGVGVNLTGADTVIFYDSDWNPTMDAQAQDRCHRIGQTRNVSIYRLISEKTIEENILKKAMQKRRLGEMAIDEAGFTPDFFRQKDNIRDLFDGENVEDLEVDTPVDAPSNQLELDKAMASLEDEQDVAAAKIVRSEAKADIKEFDERVGGVTVIGGGDDGELGELLGQLKPIEKYAIKFLEAEYKPEFEEEVKEAEALLHQKKQEWNRAHERAMREEEGAEGGMDPSLSSLNRDISIDEAPGSSRSSSISSSSPRITQFTQPYNRQSIAASPLTRTPLPNARQSMVNRPLSSTSSSSLRLPVRPLAHPHSHLTSPSSGGSPTSSPYRLPVRIVHPNISPSSVLRPVPSSRGSSDMGRGRGGGRGGQTTTYVSPTSSHGSRRIIVVRAPGGGGSTPSPFRGTTSNSFRGGNVQGGRGNVILVRQPQRGGGTSIHSTYHNNPNYSLMRPIQRPSLGDYDRPRISFRTSRGDSTDGDGPSTRGGIVPRFRCSLRGSIHACETLTWRPLTPPLSDLDEDLYSDEFSNQFYEEYLMEDNELPSTIHELPRPLNKYSHSPIKKQRDNSHSAVLELLNAASPIVSAEHAAAEAQKNVAMLHQSQSSTSIDLGLPPPSPMDSPSVRRTSSSSRKTVRSMYESMPGRTAKGDMRRPTTPPPAEREAKDYEGPEWTILEDYALLQAVLSEQRLTHMTQNERSGIKLNWEYISGFVNRVTNNYRSPRQCSVHYQMAVLPREEGRILTIDPLTKKPRKLSLTPTEISHLRKGRTSTHQQYQNDVESVLSYKLLDKMRAVKRVREKREPPFKRVNPLEIPSTGVPPSNHINKMRQWEIDPFGSFPPLHETLAAREARRSAVMMQEKEARMAHDAKMAEEREKQSIAASISSIIVRPSALPHMTGTLTTPPLITLEVPPPPRMHLPSNMQMNTGGGGGVGQPIGGDRGGPSVPGPPPHQQPIPTNPNPLLPHQQAHPLAEHMPSMGGMTRRVGTPLGGNQGMMGSGQGGGSGGGGGSSSQYVMIGGDRGGGGEGNQQGPQGSQGGGGGGQMGRDGGGQTQQVASRMNLMGREGGGSSGQSSGGPSQPVYRAMSGAPPPKRAAPGGIQRMYMGDGGNPSTQTVHIARGQTVARAEMRPNFNPQRVTQRVMPGGTGSRVYMGGPGSGNASPSHGGQSMGGDGGGQTAPTGRPYGMMQPPIRVGIQPPRMGGPMGGNGGPPKRAHSIVPPKNQPGMLVARAGAGIGHMRGSSQINRFPGVMLGEAENRVLRRLFIDYGEDIDTKGLVTFLEIKGVITEEKADSISCNDKLSNREKQNHLIRTLIRQSSEGLQPLVKFFEQNSVNQRHISEWLSGQINEIQNGGNGRKEETILSENEKKRIKYMLVTSRVPSVKKEVKREEMVAKVKEALSSFNNDDAFFVVLHGLPGSGKSSLAASVVREEDLFLHQFDSVIWMMDHHENSKDLTRFMSDLYVYLMDSTELSGKESPPIDKASIIHLTKLVGESLIDHPNTLIVVDGVMTRETVSWMDHLNVRVLATTRNALLFEDVSQPMKMIKVDGLEELEVAEILKGGREEEVDRETVKKVRELSEGLPHVVKQLHKLAAGKKKELNYYISRIDRSGILSLPNANSYDKETLSATLENHYSMMLPELKEPLNSLVVFPPTVFVPIEILSAVVPVDVVDNEDVIHELSIVMERLAKLGWVEVKEEETEKERGEVYRVPRIVHEFLVKKVEESEFNEKKKQLMKGEEKMDTEERRMIMRGWLDENKKNIHEEGADEDSSLMFLVKAVQSLFSWVRGSQ</sequence>
<accession>A0A8R1U4Z1</accession>
<feature type="compositionally biased region" description="Polar residues" evidence="10">
    <location>
        <begin position="1047"/>
        <end position="1066"/>
    </location>
</feature>
<reference evidence="11" key="2">
    <citation type="submission" date="2022-06" db="UniProtKB">
        <authorList>
            <consortium name="EnsemblMetazoa"/>
        </authorList>
    </citation>
    <scope>IDENTIFICATION</scope>
    <source>
        <strain evidence="11">PS312</strain>
    </source>
</reference>
<evidence type="ECO:0000256" key="1">
    <source>
        <dbReference type="ARBA" id="ARBA00004123"/>
    </source>
</evidence>
<keyword evidence="9" id="KW-0539">Nucleus</keyword>
<feature type="compositionally biased region" description="Pro residues" evidence="10">
    <location>
        <begin position="2310"/>
        <end position="2327"/>
    </location>
</feature>
<dbReference type="InterPro" id="IPR002182">
    <property type="entry name" value="NB-ARC"/>
</dbReference>
<keyword evidence="4" id="KW-0378">Hydrolase</keyword>
<feature type="region of interest" description="Disordered" evidence="10">
    <location>
        <begin position="1807"/>
        <end position="1828"/>
    </location>
</feature>
<feature type="compositionally biased region" description="Acidic residues" evidence="10">
    <location>
        <begin position="401"/>
        <end position="423"/>
    </location>
</feature>
<comment type="subcellular location">
    <subcellularLocation>
        <location evidence="1">Nucleus</location>
    </subcellularLocation>
</comment>
<dbReference type="FunFam" id="1.20.120.850:FF:000024">
    <property type="entry name" value="Helicase ssl-1"/>
    <property type="match status" value="1"/>
</dbReference>
<keyword evidence="6" id="KW-0067">ATP-binding</keyword>
<feature type="compositionally biased region" description="Basic and acidic residues" evidence="10">
    <location>
        <begin position="503"/>
        <end position="514"/>
    </location>
</feature>
<feature type="region of interest" description="Disordered" evidence="10">
    <location>
        <begin position="2277"/>
        <end position="2474"/>
    </location>
</feature>
<dbReference type="SMART" id="SM00490">
    <property type="entry name" value="HELICc"/>
    <property type="match status" value="1"/>
</dbReference>
<feature type="compositionally biased region" description="Low complexity" evidence="10">
    <location>
        <begin position="1615"/>
        <end position="1625"/>
    </location>
</feature>
<keyword evidence="5" id="KW-0347">Helicase</keyword>
<feature type="compositionally biased region" description="Acidic residues" evidence="10">
    <location>
        <begin position="487"/>
        <end position="502"/>
    </location>
</feature>
<dbReference type="Gene3D" id="1.10.10.10">
    <property type="entry name" value="Winged helix-like DNA-binding domain superfamily/Winged helix DNA-binding domain"/>
    <property type="match status" value="1"/>
</dbReference>
<dbReference type="InterPro" id="IPR050520">
    <property type="entry name" value="INO80/SWR1_helicase"/>
</dbReference>
<feature type="region of interest" description="Disordered" evidence="10">
    <location>
        <begin position="1115"/>
        <end position="1135"/>
    </location>
</feature>
<evidence type="ECO:0000313" key="11">
    <source>
        <dbReference type="EnsemblMetazoa" id="PPA02552.1"/>
    </source>
</evidence>
<dbReference type="FunFam" id="3.40.50.300:FF:001674">
    <property type="entry name" value="E1A-binding protein p400 isoform X7"/>
    <property type="match status" value="1"/>
</dbReference>
<name>A0A2A6BQB8_PRIPA</name>
<evidence type="ECO:0000256" key="6">
    <source>
        <dbReference type="ARBA" id="ARBA00022840"/>
    </source>
</evidence>